<feature type="transmembrane region" description="Helical" evidence="1">
    <location>
        <begin position="12"/>
        <end position="33"/>
    </location>
</feature>
<protein>
    <recommendedName>
        <fullName evidence="4">SCP domain-containing protein</fullName>
    </recommendedName>
</protein>
<evidence type="ECO:0000313" key="2">
    <source>
        <dbReference type="EMBL" id="EYB87742.1"/>
    </source>
</evidence>
<proteinExistence type="predicted"/>
<dbReference type="InterPro" id="IPR035109">
    <property type="entry name" value="ASPR"/>
</dbReference>
<organism evidence="2 3">
    <name type="scientific">Ancylostoma ceylanicum</name>
    <dbReference type="NCBI Taxonomy" id="53326"/>
    <lineage>
        <taxon>Eukaryota</taxon>
        <taxon>Metazoa</taxon>
        <taxon>Ecdysozoa</taxon>
        <taxon>Nematoda</taxon>
        <taxon>Chromadorea</taxon>
        <taxon>Rhabditida</taxon>
        <taxon>Rhabditina</taxon>
        <taxon>Rhabditomorpha</taxon>
        <taxon>Strongyloidea</taxon>
        <taxon>Ancylostomatidae</taxon>
        <taxon>Ancylostomatinae</taxon>
        <taxon>Ancylostoma</taxon>
    </lineage>
</organism>
<name>A0A016SBK2_9BILA</name>
<keyword evidence="1" id="KW-1133">Transmembrane helix</keyword>
<evidence type="ECO:0008006" key="4">
    <source>
        <dbReference type="Google" id="ProtNLM"/>
    </source>
</evidence>
<evidence type="ECO:0000256" key="1">
    <source>
        <dbReference type="SAM" id="Phobius"/>
    </source>
</evidence>
<keyword evidence="3" id="KW-1185">Reference proteome</keyword>
<dbReference type="EMBL" id="JARK01001594">
    <property type="protein sequence ID" value="EYB87742.1"/>
    <property type="molecule type" value="Genomic_DNA"/>
</dbReference>
<keyword evidence="1" id="KW-0472">Membrane</keyword>
<gene>
    <name evidence="2" type="primary">Acey_s0258.g456</name>
    <name evidence="2" type="synonym">ASPR-s0258.g456</name>
    <name evidence="2" type="ORF">Y032_0258g456</name>
</gene>
<dbReference type="Pfam" id="PF17641">
    <property type="entry name" value="ASPRs"/>
    <property type="match status" value="1"/>
</dbReference>
<sequence length="162" mass="18442">MSSKTQTHHQLLCAMASLTELIICVSALVLFIYPAGTMPDVPKCKRNLGEVEEILFASMRPRLADLIIEGLPQQNHPQYTCDMEKLAHEVVLGDEDIANQYKVTRHNGPDNIVFWRVVKEYWKHQLENMGKVNEFGCDFAELKSPVNGRMKTTNYTIACVFN</sequence>
<accession>A0A016SBK2</accession>
<reference evidence="3" key="1">
    <citation type="journal article" date="2015" name="Nat. Genet.">
        <title>The genome and transcriptome of the zoonotic hookworm Ancylostoma ceylanicum identify infection-specific gene families.</title>
        <authorList>
            <person name="Schwarz E.M."/>
            <person name="Hu Y."/>
            <person name="Antoshechkin I."/>
            <person name="Miller M.M."/>
            <person name="Sternberg P.W."/>
            <person name="Aroian R.V."/>
        </authorList>
    </citation>
    <scope>NUCLEOTIDE SEQUENCE</scope>
    <source>
        <strain evidence="3">HY135</strain>
    </source>
</reference>
<keyword evidence="1" id="KW-0812">Transmembrane</keyword>
<evidence type="ECO:0000313" key="3">
    <source>
        <dbReference type="Proteomes" id="UP000024635"/>
    </source>
</evidence>
<dbReference type="Proteomes" id="UP000024635">
    <property type="component" value="Unassembled WGS sequence"/>
</dbReference>
<dbReference type="AlphaFoldDB" id="A0A016SBK2"/>
<comment type="caution">
    <text evidence="2">The sequence shown here is derived from an EMBL/GenBank/DDBJ whole genome shotgun (WGS) entry which is preliminary data.</text>
</comment>